<dbReference type="Proteomes" id="UP000007110">
    <property type="component" value="Unassembled WGS sequence"/>
</dbReference>
<dbReference type="RefSeq" id="XP_030854126.1">
    <property type="nucleotide sequence ID" value="XM_030998266.1"/>
</dbReference>
<dbReference type="GeneID" id="115925934"/>
<reference evidence="2" key="1">
    <citation type="submission" date="2015-02" db="EMBL/GenBank/DDBJ databases">
        <title>Genome sequencing for Strongylocentrotus purpuratus.</title>
        <authorList>
            <person name="Murali S."/>
            <person name="Liu Y."/>
            <person name="Vee V."/>
            <person name="English A."/>
            <person name="Wang M."/>
            <person name="Skinner E."/>
            <person name="Han Y."/>
            <person name="Muzny D.M."/>
            <person name="Worley K.C."/>
            <person name="Gibbs R.A."/>
        </authorList>
    </citation>
    <scope>NUCLEOTIDE SEQUENCE</scope>
</reference>
<reference evidence="1" key="2">
    <citation type="submission" date="2021-01" db="UniProtKB">
        <authorList>
            <consortium name="EnsemblMetazoa"/>
        </authorList>
    </citation>
    <scope>IDENTIFICATION</scope>
</reference>
<organism evidence="1 2">
    <name type="scientific">Strongylocentrotus purpuratus</name>
    <name type="common">Purple sea urchin</name>
    <dbReference type="NCBI Taxonomy" id="7668"/>
    <lineage>
        <taxon>Eukaryota</taxon>
        <taxon>Metazoa</taxon>
        <taxon>Echinodermata</taxon>
        <taxon>Eleutherozoa</taxon>
        <taxon>Echinozoa</taxon>
        <taxon>Echinoidea</taxon>
        <taxon>Euechinoidea</taxon>
        <taxon>Echinacea</taxon>
        <taxon>Camarodonta</taxon>
        <taxon>Echinidea</taxon>
        <taxon>Strongylocentrotidae</taxon>
        <taxon>Strongylocentrotus</taxon>
    </lineage>
</organism>
<dbReference type="KEGG" id="spu:115925934"/>
<dbReference type="RefSeq" id="XP_030845838.1">
    <property type="nucleotide sequence ID" value="XM_030989978.1"/>
</dbReference>
<dbReference type="EnsemblMetazoa" id="XM_030983977">
    <property type="protein sequence ID" value="XP_030839837"/>
    <property type="gene ID" value="LOC115923428"/>
</dbReference>
<dbReference type="KEGG" id="spu:115923428"/>
<dbReference type="KEGG" id="spu:115929382"/>
<dbReference type="GeneID" id="115929382"/>
<dbReference type="AlphaFoldDB" id="A0A7M7NQ30"/>
<dbReference type="Gene3D" id="2.40.50.140">
    <property type="entry name" value="Nucleic acid-binding proteins"/>
    <property type="match status" value="1"/>
</dbReference>
<protein>
    <submittedName>
        <fullName evidence="1">Uncharacterized protein</fullName>
    </submittedName>
</protein>
<dbReference type="EnsemblMetazoa" id="XM_030989978">
    <property type="protein sequence ID" value="XP_030845838"/>
    <property type="gene ID" value="LOC115925934"/>
</dbReference>
<dbReference type="GeneID" id="115923428"/>
<name>A0A7M7NQ30_STRPU</name>
<dbReference type="InterPro" id="IPR012340">
    <property type="entry name" value="NA-bd_OB-fold"/>
</dbReference>
<dbReference type="RefSeq" id="XP_030839837.1">
    <property type="nucleotide sequence ID" value="XM_030983977.1"/>
</dbReference>
<dbReference type="KEGG" id="spu:105438448"/>
<accession>A0A7M7NQ30</accession>
<evidence type="ECO:0000313" key="1">
    <source>
        <dbReference type="EnsemblMetazoa" id="XP_030839837"/>
    </source>
</evidence>
<evidence type="ECO:0000313" key="2">
    <source>
        <dbReference type="Proteomes" id="UP000007110"/>
    </source>
</evidence>
<proteinExistence type="predicted"/>
<sequence length="268" mass="29009">MSTKHSSVELMIVEGFELRKVKAPSGRQYLFGNVIESGREGVIKGCFVNEVTSEAAVDLVKLKAGDKIIITHVVGKGGPSLRLLANATVFSEVVDFDVNKEAVDSFIRPKSVSVSEARGSAPKRRMTVEGDVIEVGQLVESGSYKRRVITLRQLGDDDTQSIPITLWGESASQDVAEGLSVLVTAVIRDANGLQGSVSTKIEMVKEKWVEGEVIGVRKTSVPMRIMMKNGNCIKIADGMDENLVSSLLGFPIRYKIGTDGIAVEIEKL</sequence>
<dbReference type="OrthoDB" id="10202470at2759"/>
<dbReference type="EnsemblMetazoa" id="XM_030998266">
    <property type="protein sequence ID" value="XP_030854126"/>
    <property type="gene ID" value="LOC115929382"/>
</dbReference>
<dbReference type="InParanoid" id="A0A7M7NQ30"/>
<dbReference type="RefSeq" id="XP_011664560.2">
    <property type="nucleotide sequence ID" value="XM_011666258.2"/>
</dbReference>
<dbReference type="GeneID" id="105438448"/>
<keyword evidence="2" id="KW-1185">Reference proteome</keyword>
<dbReference type="EnsemblMetazoa" id="XM_011666258">
    <property type="protein sequence ID" value="XP_011664560"/>
    <property type="gene ID" value="LOC105438448"/>
</dbReference>